<evidence type="ECO:0000313" key="2">
    <source>
        <dbReference type="EMBL" id="GHG06988.1"/>
    </source>
</evidence>
<dbReference type="EMBL" id="BNAL01000026">
    <property type="protein sequence ID" value="GHG06988.1"/>
    <property type="molecule type" value="Genomic_DNA"/>
</dbReference>
<feature type="domain" description="N-acetyltransferase" evidence="1">
    <location>
        <begin position="211"/>
        <end position="306"/>
    </location>
</feature>
<comment type="caution">
    <text evidence="2">The sequence shown here is derived from an EMBL/GenBank/DDBJ whole genome shotgun (WGS) entry which is preliminary data.</text>
</comment>
<reference evidence="3" key="1">
    <citation type="journal article" date="2019" name="Int. J. Syst. Evol. Microbiol.">
        <title>The Global Catalogue of Microorganisms (GCM) 10K type strain sequencing project: providing services to taxonomists for standard genome sequencing and annotation.</title>
        <authorList>
            <consortium name="The Broad Institute Genomics Platform"/>
            <consortium name="The Broad Institute Genome Sequencing Center for Infectious Disease"/>
            <person name="Wu L."/>
            <person name="Ma J."/>
        </authorList>
    </citation>
    <scope>NUCLEOTIDE SEQUENCE [LARGE SCALE GENOMIC DNA]</scope>
    <source>
        <strain evidence="3">CGMCC 1.18439</strain>
    </source>
</reference>
<dbReference type="Proteomes" id="UP000632154">
    <property type="component" value="Unassembled WGS sequence"/>
</dbReference>
<dbReference type="RefSeq" id="WP_189643530.1">
    <property type="nucleotide sequence ID" value="NZ_BNAL01000026.1"/>
</dbReference>
<protein>
    <submittedName>
        <fullName evidence="2">GNAT family N-acetyltransferase</fullName>
    </submittedName>
</protein>
<keyword evidence="3" id="KW-1185">Reference proteome</keyword>
<dbReference type="Pfam" id="PF00583">
    <property type="entry name" value="Acetyltransf_1"/>
    <property type="match status" value="1"/>
</dbReference>
<name>A0ABQ3KED6_9DEIO</name>
<sequence>MKSLTLHPLTPPDLPAWAEAFSCWRPDSPRTAAELAERDRLRTVDEVVQRFWVCGSEEQRVGVLELETPRAENHPGWLQLRVGTPQPELLPRLLDLGHRQARELNAAALIARVREDRPELAAHLKAGFAEYDRTFSSRLDLACLDVGKFADREAAVQAAGVHILPLEQATLEAGWGEFAQSEAAQRRLYALVVSRLAAVPGVVSYRPWSFEVWRERAADRYDPTLVFVAVSPAGEWVGLTELFAEASGALRTGLTGVEPAWQGRGVAYALKLAALRAARERGYHSVDTVNHQRNAPMLAVNRALGFVPNPATVLLRRRV</sequence>
<dbReference type="SUPFAM" id="SSF55729">
    <property type="entry name" value="Acyl-CoA N-acyltransferases (Nat)"/>
    <property type="match status" value="2"/>
</dbReference>
<dbReference type="Gene3D" id="3.40.630.30">
    <property type="match status" value="1"/>
</dbReference>
<organism evidence="2 3">
    <name type="scientific">Deinococcus piscis</name>
    <dbReference type="NCBI Taxonomy" id="394230"/>
    <lineage>
        <taxon>Bacteria</taxon>
        <taxon>Thermotogati</taxon>
        <taxon>Deinococcota</taxon>
        <taxon>Deinococci</taxon>
        <taxon>Deinococcales</taxon>
        <taxon>Deinococcaceae</taxon>
        <taxon>Deinococcus</taxon>
    </lineage>
</organism>
<evidence type="ECO:0000259" key="1">
    <source>
        <dbReference type="Pfam" id="PF00583"/>
    </source>
</evidence>
<gene>
    <name evidence="2" type="ORF">GCM10017783_19450</name>
</gene>
<dbReference type="InterPro" id="IPR016181">
    <property type="entry name" value="Acyl_CoA_acyltransferase"/>
</dbReference>
<proteinExistence type="predicted"/>
<dbReference type="InterPro" id="IPR000182">
    <property type="entry name" value="GNAT_dom"/>
</dbReference>
<evidence type="ECO:0000313" key="3">
    <source>
        <dbReference type="Proteomes" id="UP000632154"/>
    </source>
</evidence>
<accession>A0ABQ3KED6</accession>